<organism evidence="6 7">
    <name type="scientific">Arenimonas malthae CC-JY-1</name>
    <dbReference type="NCBI Taxonomy" id="1384054"/>
    <lineage>
        <taxon>Bacteria</taxon>
        <taxon>Pseudomonadati</taxon>
        <taxon>Pseudomonadota</taxon>
        <taxon>Gammaproteobacteria</taxon>
        <taxon>Lysobacterales</taxon>
        <taxon>Lysobacteraceae</taxon>
        <taxon>Arenimonas</taxon>
    </lineage>
</organism>
<feature type="domain" description="AAA+ ATPase" evidence="5">
    <location>
        <begin position="199"/>
        <end position="336"/>
    </location>
</feature>
<evidence type="ECO:0000256" key="1">
    <source>
        <dbReference type="ARBA" id="ARBA00022741"/>
    </source>
</evidence>
<dbReference type="STRING" id="1384054.N790_14285"/>
<dbReference type="Gene3D" id="1.10.8.60">
    <property type="match status" value="1"/>
</dbReference>
<dbReference type="SUPFAM" id="SSF52540">
    <property type="entry name" value="P-loop containing nucleoside triphosphate hydrolases"/>
    <property type="match status" value="1"/>
</dbReference>
<dbReference type="PANTHER" id="PTHR23077:SF171">
    <property type="entry name" value="NUCLEAR VALOSIN-CONTAINING PROTEIN-LIKE"/>
    <property type="match status" value="1"/>
</dbReference>
<dbReference type="SMART" id="SM00382">
    <property type="entry name" value="AAA"/>
    <property type="match status" value="1"/>
</dbReference>
<dbReference type="FunFam" id="3.40.50.300:FF:001025">
    <property type="entry name" value="ATPase family, AAA domain-containing 2B"/>
    <property type="match status" value="1"/>
</dbReference>
<comment type="caution">
    <text evidence="6">The sequence shown here is derived from an EMBL/GenBank/DDBJ whole genome shotgun (WGS) entry which is preliminary data.</text>
</comment>
<dbReference type="PROSITE" id="PS00674">
    <property type="entry name" value="AAA"/>
    <property type="match status" value="1"/>
</dbReference>
<dbReference type="InterPro" id="IPR050168">
    <property type="entry name" value="AAA_ATPase_domain"/>
</dbReference>
<evidence type="ECO:0000259" key="5">
    <source>
        <dbReference type="SMART" id="SM00382"/>
    </source>
</evidence>
<protein>
    <recommendedName>
        <fullName evidence="5">AAA+ ATPase domain-containing protein</fullName>
    </recommendedName>
</protein>
<accession>A0A091BLM5</accession>
<sequence length="447" mass="48016">MTSNEIDDLVQALIASPGNEILAGMVLRACIDAGDAERLASVLEVEGTCFDAHTALAEAGAALLAREGRLDEAQALAPTGSATASLVKARQLLAAGDRARAREAYDRALAVNPTMDDPGFAAQLEGKVVSLGQARRNGVTSVANDDTGREEATRLLQPVAERIGFGAVGGLDEVKQQIRRRIITPFLKPTLFDRFRRRAGGGILMYGPPGCGKTLLARATAGECGATFLNVAISDVLDMYIGESERKLHALFEHARERAPAVIFFDEVEALGGKRQHSREAGTAKLVSQFLTELDGFAQGNNGVLVLGATNVPWAVDAAFRRPGRFDRVLFVPPPDQPAREQILRLELAGRPSEAGIDVASLARRTPGFSGADLRHLVETAVDEAIEESMDAGRECPLSMAHLERALGQLRPTTLEWLTTARNHARYANQGGQYDEVLAFLDRHGKP</sequence>
<dbReference type="eggNOG" id="COG1222">
    <property type="taxonomic scope" value="Bacteria"/>
</dbReference>
<dbReference type="Proteomes" id="UP000029392">
    <property type="component" value="Unassembled WGS sequence"/>
</dbReference>
<dbReference type="InterPro" id="IPR003959">
    <property type="entry name" value="ATPase_AAA_core"/>
</dbReference>
<dbReference type="EMBL" id="AVCH01000045">
    <property type="protein sequence ID" value="KFN51714.1"/>
    <property type="molecule type" value="Genomic_DNA"/>
</dbReference>
<evidence type="ECO:0000313" key="6">
    <source>
        <dbReference type="EMBL" id="KFN51714.1"/>
    </source>
</evidence>
<dbReference type="InterPro" id="IPR027417">
    <property type="entry name" value="P-loop_NTPase"/>
</dbReference>
<dbReference type="Pfam" id="PF17862">
    <property type="entry name" value="AAA_lid_3"/>
    <property type="match status" value="1"/>
</dbReference>
<dbReference type="Gene3D" id="3.40.50.300">
    <property type="entry name" value="P-loop containing nucleotide triphosphate hydrolases"/>
    <property type="match status" value="1"/>
</dbReference>
<comment type="similarity">
    <text evidence="4">Belongs to the AAA ATPase family.</text>
</comment>
<keyword evidence="1 4" id="KW-0547">Nucleotide-binding</keyword>
<dbReference type="GO" id="GO:0016887">
    <property type="term" value="F:ATP hydrolysis activity"/>
    <property type="evidence" value="ECO:0007669"/>
    <property type="project" value="InterPro"/>
</dbReference>
<dbReference type="InterPro" id="IPR003960">
    <property type="entry name" value="ATPase_AAA_CS"/>
</dbReference>
<dbReference type="OrthoDB" id="9809379at2"/>
<dbReference type="Pfam" id="PF00004">
    <property type="entry name" value="AAA"/>
    <property type="match status" value="1"/>
</dbReference>
<evidence type="ECO:0000256" key="2">
    <source>
        <dbReference type="ARBA" id="ARBA00022840"/>
    </source>
</evidence>
<gene>
    <name evidence="6" type="ORF">N790_14285</name>
</gene>
<proteinExistence type="inferred from homology"/>
<reference evidence="6 7" key="1">
    <citation type="submission" date="2013-09" db="EMBL/GenBank/DDBJ databases">
        <title>Genome sequencing of Arenimonas malthae.</title>
        <authorList>
            <person name="Chen F."/>
            <person name="Wang G."/>
        </authorList>
    </citation>
    <scope>NUCLEOTIDE SEQUENCE [LARGE SCALE GENOMIC DNA]</scope>
    <source>
        <strain evidence="6 7">CC-JY-1</strain>
    </source>
</reference>
<keyword evidence="2 4" id="KW-0067">ATP-binding</keyword>
<dbReference type="InterPro" id="IPR041569">
    <property type="entry name" value="AAA_lid_3"/>
</dbReference>
<dbReference type="AlphaFoldDB" id="A0A091BLM5"/>
<dbReference type="PANTHER" id="PTHR23077">
    <property type="entry name" value="AAA-FAMILY ATPASE"/>
    <property type="match status" value="1"/>
</dbReference>
<keyword evidence="3" id="KW-0175">Coiled coil</keyword>
<name>A0A091BLM5_9GAMM</name>
<evidence type="ECO:0000313" key="7">
    <source>
        <dbReference type="Proteomes" id="UP000029392"/>
    </source>
</evidence>
<dbReference type="GO" id="GO:0005524">
    <property type="term" value="F:ATP binding"/>
    <property type="evidence" value="ECO:0007669"/>
    <property type="project" value="UniProtKB-KW"/>
</dbReference>
<evidence type="ECO:0000256" key="3">
    <source>
        <dbReference type="ARBA" id="ARBA00023054"/>
    </source>
</evidence>
<evidence type="ECO:0000256" key="4">
    <source>
        <dbReference type="RuleBase" id="RU003651"/>
    </source>
</evidence>
<keyword evidence="7" id="KW-1185">Reference proteome</keyword>
<dbReference type="PATRIC" id="fig|1384054.3.peg.629"/>
<dbReference type="InterPro" id="IPR003593">
    <property type="entry name" value="AAA+_ATPase"/>
</dbReference>
<dbReference type="RefSeq" id="WP_043800715.1">
    <property type="nucleotide sequence ID" value="NZ_AVCH01000045.1"/>
</dbReference>